<protein>
    <submittedName>
        <fullName evidence="1">Uncharacterized protein</fullName>
    </submittedName>
</protein>
<reference evidence="1" key="1">
    <citation type="submission" date="2021-01" db="EMBL/GenBank/DDBJ databases">
        <authorList>
            <consortium name="Genoscope - CEA"/>
            <person name="William W."/>
        </authorList>
    </citation>
    <scope>NUCLEOTIDE SEQUENCE</scope>
</reference>
<name>A0A8S1LI04_9CILI</name>
<gene>
    <name evidence="1" type="ORF">PSON_ATCC_30995.1.T0220367</name>
</gene>
<comment type="caution">
    <text evidence="1">The sequence shown here is derived from an EMBL/GenBank/DDBJ whole genome shotgun (WGS) entry which is preliminary data.</text>
</comment>
<dbReference type="Proteomes" id="UP000692954">
    <property type="component" value="Unassembled WGS sequence"/>
</dbReference>
<dbReference type="AlphaFoldDB" id="A0A8S1LI04"/>
<dbReference type="EMBL" id="CAJJDN010000022">
    <property type="protein sequence ID" value="CAD8067280.1"/>
    <property type="molecule type" value="Genomic_DNA"/>
</dbReference>
<organism evidence="1 2">
    <name type="scientific">Paramecium sonneborni</name>
    <dbReference type="NCBI Taxonomy" id="65129"/>
    <lineage>
        <taxon>Eukaryota</taxon>
        <taxon>Sar</taxon>
        <taxon>Alveolata</taxon>
        <taxon>Ciliophora</taxon>
        <taxon>Intramacronucleata</taxon>
        <taxon>Oligohymenophorea</taxon>
        <taxon>Peniculida</taxon>
        <taxon>Parameciidae</taxon>
        <taxon>Paramecium</taxon>
    </lineage>
</organism>
<accession>A0A8S1LI04</accession>
<sequence>MDQFQLLKLLSGSIDQQDFIRNESLQKLDQTFQNLNDMNSLFNLIIEKNQLAEIYLNYWLKNHIENLDLNQYQQLRAIITQIYSEKNNKSIQIRKALRSILIKEKKDLELVQWIINQKDIELLYYLLKELFKDEGDTQRVQYLCEQAQSMISDNALEISLKLIILSQKIIKNTASHEFEKYLKELEQQVYNNNFRAIYLIQKIILSKLIYNKNFSLESLSQLLLVLNKIYFTNQNLKQIQLEFVSEQQFKNDIQNLKDLPNQQNKLVLQVLKILKLLLQNHTFDPLQALEQVNQNGLEFELVLFEGYFSNILKFLIQYALILSPGQVYDIYYDQEEAYAENNNSSYEIRDTAIDFLIASLQSHKADDVIQIMNEQFQQTPELKSFQNVIQKEAIYYLIRNVMLDMQFDMDQYIVQFQQELQSADGLFDPLKIQILQIFIRYLKYNEQIPEDISQIIIHIILTLQTTNKCILLLQIECLNQLIEIIDQPSKFWPNIQSIYASFKNQESKICIFNFYAQLTKKDSFQDHSWIIKQFYQEWQDNNLNIQEKIIETLIEIIYRNDQLAQHIDICVFIIQQIFNQKQQILIEIGTELLLMFLSKCQVLNIQISNEFAIFISNTMKTQLIQQSEFWIQCILIQTFLLYLKNYDDQLMRETLFMQVQQFSEIKDEAYEHIFIPLNIYIQVAQQSHKDFGLSILNYLIHQSLSPMQLIKLGNFVSLINEIVLEDQINSQILQVHLQQKKFQLEYFKNFLILLQRSNSQFMQYCQQIFEEQQRKGIEQNKHYIISELRPLLGNRRLRLQ</sequence>
<evidence type="ECO:0000313" key="2">
    <source>
        <dbReference type="Proteomes" id="UP000692954"/>
    </source>
</evidence>
<keyword evidence="2" id="KW-1185">Reference proteome</keyword>
<proteinExistence type="predicted"/>
<dbReference type="OrthoDB" id="298408at2759"/>
<evidence type="ECO:0000313" key="1">
    <source>
        <dbReference type="EMBL" id="CAD8067280.1"/>
    </source>
</evidence>